<sequence>MSADVVVLVGNPRPGSRTREVAEAVAQALLDRLGTPPGGVEVLELGELVGVSFGPEPAVGARSGPDPFATVRAARLLVVATPAYKGTFTGLLKVFLDQFGHRQLDGVTAVPLAVAATPEHAEAAASALRDVLLELGARVPAPPLAVPESRLAERDEFAAAWAGQHAGAVAYPAAAV</sequence>
<dbReference type="PANTHER" id="PTHR43408:SF2">
    <property type="entry name" value="FMN REDUCTASE (NADPH)"/>
    <property type="match status" value="1"/>
</dbReference>
<keyword evidence="1" id="KW-0285">Flavoprotein</keyword>
<dbReference type="InterPro" id="IPR051814">
    <property type="entry name" value="NAD(P)H-dep_FMN_reductase"/>
</dbReference>
<dbReference type="InterPro" id="IPR005025">
    <property type="entry name" value="FMN_Rdtase-like_dom"/>
</dbReference>
<evidence type="ECO:0000256" key="3">
    <source>
        <dbReference type="ARBA" id="ARBA00023002"/>
    </source>
</evidence>
<keyword evidence="2" id="KW-0288">FMN</keyword>
<accession>A0A8J3JT08</accession>
<keyword evidence="3" id="KW-0560">Oxidoreductase</keyword>
<dbReference type="AlphaFoldDB" id="A0A8J3JT08"/>
<proteinExistence type="predicted"/>
<evidence type="ECO:0000313" key="6">
    <source>
        <dbReference type="Proteomes" id="UP000601223"/>
    </source>
</evidence>
<dbReference type="InterPro" id="IPR029039">
    <property type="entry name" value="Flavoprotein-like_sf"/>
</dbReference>
<dbReference type="Pfam" id="PF03358">
    <property type="entry name" value="FMN_red"/>
    <property type="match status" value="1"/>
</dbReference>
<dbReference type="Gene3D" id="3.40.50.360">
    <property type="match status" value="1"/>
</dbReference>
<evidence type="ECO:0000256" key="2">
    <source>
        <dbReference type="ARBA" id="ARBA00022643"/>
    </source>
</evidence>
<dbReference type="SUPFAM" id="SSF52218">
    <property type="entry name" value="Flavoproteins"/>
    <property type="match status" value="1"/>
</dbReference>
<dbReference type="PANTHER" id="PTHR43408">
    <property type="entry name" value="FMN REDUCTASE (NADPH)"/>
    <property type="match status" value="1"/>
</dbReference>
<organism evidence="5 6">
    <name type="scientific">Catellatospora bangladeshensis</name>
    <dbReference type="NCBI Taxonomy" id="310355"/>
    <lineage>
        <taxon>Bacteria</taxon>
        <taxon>Bacillati</taxon>
        <taxon>Actinomycetota</taxon>
        <taxon>Actinomycetes</taxon>
        <taxon>Micromonosporales</taxon>
        <taxon>Micromonosporaceae</taxon>
        <taxon>Catellatospora</taxon>
    </lineage>
</organism>
<dbReference type="EMBL" id="BONF01000037">
    <property type="protein sequence ID" value="GIF84423.1"/>
    <property type="molecule type" value="Genomic_DNA"/>
</dbReference>
<evidence type="ECO:0000259" key="4">
    <source>
        <dbReference type="Pfam" id="PF03358"/>
    </source>
</evidence>
<protein>
    <submittedName>
        <fullName evidence="5">FMN reductase</fullName>
    </submittedName>
</protein>
<dbReference type="GO" id="GO:0016491">
    <property type="term" value="F:oxidoreductase activity"/>
    <property type="evidence" value="ECO:0007669"/>
    <property type="project" value="UniProtKB-KW"/>
</dbReference>
<gene>
    <name evidence="5" type="ORF">Cba03nite_57720</name>
</gene>
<reference evidence="5 6" key="1">
    <citation type="submission" date="2021-01" db="EMBL/GenBank/DDBJ databases">
        <title>Whole genome shotgun sequence of Catellatospora bangladeshensis NBRC 107357.</title>
        <authorList>
            <person name="Komaki H."/>
            <person name="Tamura T."/>
        </authorList>
    </citation>
    <scope>NUCLEOTIDE SEQUENCE [LARGE SCALE GENOMIC DNA]</scope>
    <source>
        <strain evidence="5 6">NBRC 107357</strain>
    </source>
</reference>
<name>A0A8J3JT08_9ACTN</name>
<evidence type="ECO:0000313" key="5">
    <source>
        <dbReference type="EMBL" id="GIF84423.1"/>
    </source>
</evidence>
<comment type="caution">
    <text evidence="5">The sequence shown here is derived from an EMBL/GenBank/DDBJ whole genome shotgun (WGS) entry which is preliminary data.</text>
</comment>
<evidence type="ECO:0000256" key="1">
    <source>
        <dbReference type="ARBA" id="ARBA00022630"/>
    </source>
</evidence>
<feature type="domain" description="NADPH-dependent FMN reductase-like" evidence="4">
    <location>
        <begin position="5"/>
        <end position="143"/>
    </location>
</feature>
<dbReference type="Proteomes" id="UP000601223">
    <property type="component" value="Unassembled WGS sequence"/>
</dbReference>
<keyword evidence="6" id="KW-1185">Reference proteome</keyword>
<dbReference type="RefSeq" id="WP_203752713.1">
    <property type="nucleotide sequence ID" value="NZ_BONF01000037.1"/>
</dbReference>